<gene>
    <name evidence="3" type="ORF">ACFO9K_18785</name>
</gene>
<sequence>MAENSTEGSSRRRFLSTTATTGAVFGLGGIARGRQQVATSYALGGVTSGWRGRRPESIADAVNPTLRLEAGKKYEVTWENVDGAPHNFAVLSQNGDVMVRTEIISQGSQTVTFTAEESMAEYLCQVHPSSMQGPVQFGGGGQTTRTAQNQTTRAQGTTQNQLASNQTTATPTQNQTTTAGPGTTTEQIPQPPEGALGEGPQKFIARLAPAQGIQSDAKGTTYFTLHPPNGVRAKLMYALYVQNVNDVTAAYLRLNRPGRDDPIVARLFQTTNPVDHVEGTLVDAVLTAHDLEGPFEGRPLVPLIQAIRSGNVYVEVQTEQYPDGLLRGPVRPLGGARTRTTRRTTLSPGTTERNQTTAANDIGASEVAQRARVPGFGVLTTLGGLAGVAGYLLNRGDD</sequence>
<feature type="domain" description="CHRD" evidence="2">
    <location>
        <begin position="199"/>
        <end position="335"/>
    </location>
</feature>
<evidence type="ECO:0000259" key="2">
    <source>
        <dbReference type="PROSITE" id="PS50933"/>
    </source>
</evidence>
<comment type="caution">
    <text evidence="3">The sequence shown here is derived from an EMBL/GenBank/DDBJ whole genome shotgun (WGS) entry which is preliminary data.</text>
</comment>
<name>A0ABD5Q724_9EURY</name>
<dbReference type="InterPro" id="IPR010895">
    <property type="entry name" value="CHRD"/>
</dbReference>
<evidence type="ECO:0000313" key="3">
    <source>
        <dbReference type="EMBL" id="MFC4826306.1"/>
    </source>
</evidence>
<dbReference type="SMART" id="SM00754">
    <property type="entry name" value="CHRD"/>
    <property type="match status" value="1"/>
</dbReference>
<dbReference type="EMBL" id="JBHSHT010000002">
    <property type="protein sequence ID" value="MFC4826306.1"/>
    <property type="molecule type" value="Genomic_DNA"/>
</dbReference>
<accession>A0ABD5Q724</accession>
<dbReference type="PROSITE" id="PS51318">
    <property type="entry name" value="TAT"/>
    <property type="match status" value="1"/>
</dbReference>
<proteinExistence type="predicted"/>
<dbReference type="AlphaFoldDB" id="A0ABD5Q724"/>
<organism evidence="3 4">
    <name type="scientific">Halorussus aquaticus</name>
    <dbReference type="NCBI Taxonomy" id="2953748"/>
    <lineage>
        <taxon>Archaea</taxon>
        <taxon>Methanobacteriati</taxon>
        <taxon>Methanobacteriota</taxon>
        <taxon>Stenosarchaea group</taxon>
        <taxon>Halobacteria</taxon>
        <taxon>Halobacteriales</taxon>
        <taxon>Haladaptataceae</taxon>
        <taxon>Halorussus</taxon>
    </lineage>
</organism>
<dbReference type="InterPro" id="IPR006311">
    <property type="entry name" value="TAT_signal"/>
</dbReference>
<feature type="region of interest" description="Disordered" evidence="1">
    <location>
        <begin position="133"/>
        <end position="199"/>
    </location>
</feature>
<dbReference type="InterPro" id="IPR008972">
    <property type="entry name" value="Cupredoxin"/>
</dbReference>
<dbReference type="SUPFAM" id="SSF49503">
    <property type="entry name" value="Cupredoxins"/>
    <property type="match status" value="1"/>
</dbReference>
<evidence type="ECO:0000313" key="4">
    <source>
        <dbReference type="Proteomes" id="UP001595945"/>
    </source>
</evidence>
<dbReference type="Pfam" id="PF07452">
    <property type="entry name" value="CHRD"/>
    <property type="match status" value="1"/>
</dbReference>
<dbReference type="Proteomes" id="UP001595945">
    <property type="component" value="Unassembled WGS sequence"/>
</dbReference>
<dbReference type="PROSITE" id="PS50933">
    <property type="entry name" value="CHRD"/>
    <property type="match status" value="1"/>
</dbReference>
<dbReference type="RefSeq" id="WP_254268083.1">
    <property type="nucleotide sequence ID" value="NZ_CP100400.1"/>
</dbReference>
<feature type="compositionally biased region" description="Low complexity" evidence="1">
    <location>
        <begin position="143"/>
        <end position="185"/>
    </location>
</feature>
<dbReference type="GeneID" id="73046598"/>
<evidence type="ECO:0000256" key="1">
    <source>
        <dbReference type="SAM" id="MobiDB-lite"/>
    </source>
</evidence>
<dbReference type="Gene3D" id="2.60.40.420">
    <property type="entry name" value="Cupredoxins - blue copper proteins"/>
    <property type="match status" value="1"/>
</dbReference>
<reference evidence="3 4" key="1">
    <citation type="journal article" date="2019" name="Int. J. Syst. Evol. Microbiol.">
        <title>The Global Catalogue of Microorganisms (GCM) 10K type strain sequencing project: providing services to taxonomists for standard genome sequencing and annotation.</title>
        <authorList>
            <consortium name="The Broad Institute Genomics Platform"/>
            <consortium name="The Broad Institute Genome Sequencing Center for Infectious Disease"/>
            <person name="Wu L."/>
            <person name="Ma J."/>
        </authorList>
    </citation>
    <scope>NUCLEOTIDE SEQUENCE [LARGE SCALE GENOMIC DNA]</scope>
    <source>
        <strain evidence="3 4">XZYJ18</strain>
    </source>
</reference>
<keyword evidence="4" id="KW-1185">Reference proteome</keyword>
<protein>
    <submittedName>
        <fullName evidence="3">CHRD domain-containing protein</fullName>
    </submittedName>
</protein>